<dbReference type="STRING" id="321339.SAMN05444340_11529"/>
<sequence>MTAILHLFTTPVLVLLALGAVEGALFLFVNIEISFATIDMSNRLRSGQTIEEALESSPFSDTQLSRLCRDPENGQGGYVWSVSTTTSAAGSLEILGTSCRYAFSDSGVVASFGGGYPAGGFLSRSQLVQIEEPSS</sequence>
<evidence type="ECO:0000313" key="1">
    <source>
        <dbReference type="EMBL" id="SDY70021.1"/>
    </source>
</evidence>
<evidence type="ECO:0000313" key="2">
    <source>
        <dbReference type="Proteomes" id="UP000199286"/>
    </source>
</evidence>
<dbReference type="EMBL" id="FNPF01000015">
    <property type="protein sequence ID" value="SDY70021.1"/>
    <property type="molecule type" value="Genomic_DNA"/>
</dbReference>
<organism evidence="1 2">
    <name type="scientific">Citreimonas salinaria</name>
    <dbReference type="NCBI Taxonomy" id="321339"/>
    <lineage>
        <taxon>Bacteria</taxon>
        <taxon>Pseudomonadati</taxon>
        <taxon>Pseudomonadota</taxon>
        <taxon>Alphaproteobacteria</taxon>
        <taxon>Rhodobacterales</taxon>
        <taxon>Roseobacteraceae</taxon>
        <taxon>Citreimonas</taxon>
    </lineage>
</organism>
<dbReference type="Proteomes" id="UP000199286">
    <property type="component" value="Unassembled WGS sequence"/>
</dbReference>
<accession>A0A1H3LZY4</accession>
<reference evidence="1 2" key="1">
    <citation type="submission" date="2016-10" db="EMBL/GenBank/DDBJ databases">
        <authorList>
            <person name="de Groot N.N."/>
        </authorList>
    </citation>
    <scope>NUCLEOTIDE SEQUENCE [LARGE SCALE GENOMIC DNA]</scope>
    <source>
        <strain evidence="1 2">DSM 26880</strain>
    </source>
</reference>
<gene>
    <name evidence="1" type="ORF">SAMN05444340_11529</name>
</gene>
<dbReference type="AlphaFoldDB" id="A0A1H3LZY4"/>
<protein>
    <submittedName>
        <fullName evidence="1">Uncharacterized protein</fullName>
    </submittedName>
</protein>
<name>A0A1H3LZY4_9RHOB</name>
<keyword evidence="2" id="KW-1185">Reference proteome</keyword>
<proteinExistence type="predicted"/>
<dbReference type="RefSeq" id="WP_089884674.1">
    <property type="nucleotide sequence ID" value="NZ_FNPF01000015.1"/>
</dbReference>